<keyword evidence="3" id="KW-1185">Reference proteome</keyword>
<evidence type="ECO:0000259" key="1">
    <source>
        <dbReference type="Pfam" id="PF02557"/>
    </source>
</evidence>
<gene>
    <name evidence="2" type="ORF">HBH39_09660</name>
</gene>
<evidence type="ECO:0000313" key="2">
    <source>
        <dbReference type="EMBL" id="QIR14718.1"/>
    </source>
</evidence>
<dbReference type="EMBL" id="CP050313">
    <property type="protein sequence ID" value="QIR14718.1"/>
    <property type="molecule type" value="Genomic_DNA"/>
</dbReference>
<dbReference type="CDD" id="cd14847">
    <property type="entry name" value="DD-carboxypeptidase_like"/>
    <property type="match status" value="1"/>
</dbReference>
<accession>A0A6G9QK08</accession>
<dbReference type="Gene3D" id="3.30.1380.10">
    <property type="match status" value="1"/>
</dbReference>
<dbReference type="InterPro" id="IPR003709">
    <property type="entry name" value="VanY-like_core_dom"/>
</dbReference>
<dbReference type="RefSeq" id="WP_167677757.1">
    <property type="nucleotide sequence ID" value="NZ_CP050313.1"/>
</dbReference>
<proteinExistence type="predicted"/>
<sequence>MSPVEHPHLYGLDASFLQPFEAFFLEQNTLNAFKQMQAAAAQEGIAINICSAHRNFDKQLTIWNAKACGKRTLLDINNQPLDFTSLSKDQLMQAILLWSALPGSSRHHWGTDIDVFDLNTISRDKLRLTTDEYQSGGPCHRLFLWLREYAQQFGFYFPYQQHLSGVSPEPWHISYYPVSNDFLAQYDSQQLVKVIEFADIELKPQILNKLEYLVEHYVRFVAPAPD</sequence>
<dbReference type="Proteomes" id="UP000502608">
    <property type="component" value="Chromosome"/>
</dbReference>
<dbReference type="AlphaFoldDB" id="A0A6G9QK08"/>
<dbReference type="PANTHER" id="PTHR34385">
    <property type="entry name" value="D-ALANYL-D-ALANINE CARBOXYPEPTIDASE"/>
    <property type="match status" value="1"/>
</dbReference>
<dbReference type="InterPro" id="IPR009045">
    <property type="entry name" value="Zn_M74/Hedgehog-like"/>
</dbReference>
<dbReference type="Pfam" id="PF02557">
    <property type="entry name" value="VanY"/>
    <property type="match status" value="1"/>
</dbReference>
<dbReference type="GO" id="GO:0006508">
    <property type="term" value="P:proteolysis"/>
    <property type="evidence" value="ECO:0007669"/>
    <property type="project" value="InterPro"/>
</dbReference>
<organism evidence="2 3">
    <name type="scientific">Shewanella aestuarii</name>
    <dbReference type="NCBI Taxonomy" id="1028752"/>
    <lineage>
        <taxon>Bacteria</taxon>
        <taxon>Pseudomonadati</taxon>
        <taxon>Pseudomonadota</taxon>
        <taxon>Gammaproteobacteria</taxon>
        <taxon>Alteromonadales</taxon>
        <taxon>Shewanellaceae</taxon>
        <taxon>Shewanella</taxon>
    </lineage>
</organism>
<dbReference type="PANTHER" id="PTHR34385:SF1">
    <property type="entry name" value="PEPTIDOGLYCAN L-ALANYL-D-GLUTAMATE ENDOPEPTIDASE CWLK"/>
    <property type="match status" value="1"/>
</dbReference>
<evidence type="ECO:0000313" key="3">
    <source>
        <dbReference type="Proteomes" id="UP000502608"/>
    </source>
</evidence>
<feature type="domain" description="D-alanyl-D-alanine carboxypeptidase-like core" evidence="1">
    <location>
        <begin position="25"/>
        <end position="177"/>
    </location>
</feature>
<name>A0A6G9QK08_9GAMM</name>
<dbReference type="KEGG" id="saes:HBH39_09660"/>
<reference evidence="2 3" key="1">
    <citation type="submission" date="2020-03" db="EMBL/GenBank/DDBJ databases">
        <title>Complete genome sequence of Shewanella sp.</title>
        <authorList>
            <person name="Kim Y.-S."/>
            <person name="Kim S.-J."/>
            <person name="Jung H.-K."/>
            <person name="Kim K.-H."/>
        </authorList>
    </citation>
    <scope>NUCLEOTIDE SEQUENCE [LARGE SCALE GENOMIC DNA]</scope>
    <source>
        <strain evidence="2 3">PN3F2</strain>
    </source>
</reference>
<dbReference type="GO" id="GO:0008233">
    <property type="term" value="F:peptidase activity"/>
    <property type="evidence" value="ECO:0007669"/>
    <property type="project" value="InterPro"/>
</dbReference>
<dbReference type="InterPro" id="IPR052179">
    <property type="entry name" value="DD-CPase-like"/>
</dbReference>
<protein>
    <submittedName>
        <fullName evidence="2">M15 family metallopeptidase</fullName>
    </submittedName>
</protein>
<dbReference type="SUPFAM" id="SSF55166">
    <property type="entry name" value="Hedgehog/DD-peptidase"/>
    <property type="match status" value="1"/>
</dbReference>